<dbReference type="PANTHER" id="PTHR45982:SF1">
    <property type="entry name" value="REGULATOR OF CHROMOSOME CONDENSATION"/>
    <property type="match status" value="1"/>
</dbReference>
<dbReference type="AlphaFoldDB" id="A0A923M812"/>
<dbReference type="InterPro" id="IPR009091">
    <property type="entry name" value="RCC1/BLIP-II"/>
</dbReference>
<dbReference type="RefSeq" id="WP_187081052.1">
    <property type="nucleotide sequence ID" value="NZ_JACORU010000002.1"/>
</dbReference>
<reference evidence="1" key="1">
    <citation type="submission" date="2020-08" db="EMBL/GenBank/DDBJ databases">
        <title>Ramlibacter sp. GTP1 16S ribosomal RNA gene genome sequencing and assembly.</title>
        <authorList>
            <person name="Kang M."/>
        </authorList>
    </citation>
    <scope>NUCLEOTIDE SEQUENCE</scope>
    <source>
        <strain evidence="1">GTP1</strain>
    </source>
</reference>
<accession>A0A923M812</accession>
<name>A0A923M812_9BURK</name>
<dbReference type="PROSITE" id="PS51257">
    <property type="entry name" value="PROKAR_LIPOPROTEIN"/>
    <property type="match status" value="1"/>
</dbReference>
<comment type="caution">
    <text evidence="1">The sequence shown here is derived from an EMBL/GenBank/DDBJ whole genome shotgun (WGS) entry which is preliminary data.</text>
</comment>
<dbReference type="PANTHER" id="PTHR45982">
    <property type="entry name" value="REGULATOR OF CHROMOSOME CONDENSATION"/>
    <property type="match status" value="1"/>
</dbReference>
<keyword evidence="2" id="KW-1185">Reference proteome</keyword>
<organism evidence="1 2">
    <name type="scientific">Ramlibacter albus</name>
    <dbReference type="NCBI Taxonomy" id="2079448"/>
    <lineage>
        <taxon>Bacteria</taxon>
        <taxon>Pseudomonadati</taxon>
        <taxon>Pseudomonadota</taxon>
        <taxon>Betaproteobacteria</taxon>
        <taxon>Burkholderiales</taxon>
        <taxon>Comamonadaceae</taxon>
        <taxon>Ramlibacter</taxon>
    </lineage>
</organism>
<evidence type="ECO:0000313" key="1">
    <source>
        <dbReference type="EMBL" id="MBC5764593.1"/>
    </source>
</evidence>
<dbReference type="InterPro" id="IPR051553">
    <property type="entry name" value="Ran_GTPase-activating"/>
</dbReference>
<evidence type="ECO:0000313" key="2">
    <source>
        <dbReference type="Proteomes" id="UP000596827"/>
    </source>
</evidence>
<gene>
    <name evidence="1" type="ORF">H8R02_09045</name>
</gene>
<dbReference type="EMBL" id="JACORU010000002">
    <property type="protein sequence ID" value="MBC5764593.1"/>
    <property type="molecule type" value="Genomic_DNA"/>
</dbReference>
<protein>
    <submittedName>
        <fullName evidence="1">Uncharacterized protein</fullName>
    </submittedName>
</protein>
<dbReference type="SUPFAM" id="SSF50985">
    <property type="entry name" value="RCC1/BLIP-II"/>
    <property type="match status" value="1"/>
</dbReference>
<proteinExistence type="predicted"/>
<sequence>MQFRVILAAAAIVVGGCGGGNREAAPEPPGAQARPVPLAQQAADPTTAALRVFQAFYGRAPTRDEFLAFPASSQTLATSLFTGIGSMSDADLTDAVLRHMGVTDQVVNAASLAVLRTALTQYFAAYGNMARGVIVDNLVGLLAGLVNDATWGAAARGFNTTIDGVRQLVGASTSNSSGCTPSVAQGFAGDIEVVAASAGGDGGGGSGGGAAAGGGLGKVLGGVMSVVDLSTGATVGQGTTDAATGLVTIRTCSLAGPFLLTLEGAAGARYFDEGKNALLDFPAGTALHALVDRWDEHVGVSPLTEAAYRYALNNYRGNAAAIRGGTEALRAAGSLVGLTREQVVAANAVVASQVNSYLNTDVALTSAKSLPTPIDGASGSTALRTSRYAASAKVNGGLIRQATAFNSVAAAPALTLTDQLARDMTDGRIDGKALDGTPSSRELPAYDTSAVSVKTTIGVDGMLQQFGTASLSSAGATISDHIEQFNCYRQLAALMNTGELRVYRVGDREAINHTQCPRASIDAPAQLITGFVTDVVGIVEAYAGILAIKKNGDVWFWGYTNGRTIGTLAAGYYERPVQVQGLRNVTSIAASDVWPTMYARTASGEVLEIPSDNRAPVAVAGLSNIVKVRSAYGARFAIDSQGNVYVWGQGPAIPHNETGSRASSVPQRMTDVSRVIDIATTANGTVLALHSDGTLTYWGYDEWRIFSLGQRPAAFHFDPVRVTDISGIKQIAGVFNWGHPWATAISPAESRVGFFLLRDDGRVVFWGVTQYEALNEQRFERIEFPRLGATRSLSIHLFNSNYVYTTDGRLVNVANPSDDLTRLVR</sequence>
<dbReference type="Proteomes" id="UP000596827">
    <property type="component" value="Unassembled WGS sequence"/>
</dbReference>
<dbReference type="Gene3D" id="2.130.10.30">
    <property type="entry name" value="Regulator of chromosome condensation 1/beta-lactamase-inhibitor protein II"/>
    <property type="match status" value="2"/>
</dbReference>